<dbReference type="EMBL" id="BAABAB010000016">
    <property type="protein sequence ID" value="GAA3621035.1"/>
    <property type="molecule type" value="Genomic_DNA"/>
</dbReference>
<organism evidence="4 5">
    <name type="scientific">Microlunatus ginsengisoli</name>
    <dbReference type="NCBI Taxonomy" id="363863"/>
    <lineage>
        <taxon>Bacteria</taxon>
        <taxon>Bacillati</taxon>
        <taxon>Actinomycetota</taxon>
        <taxon>Actinomycetes</taxon>
        <taxon>Propionibacteriales</taxon>
        <taxon>Propionibacteriaceae</taxon>
        <taxon>Microlunatus</taxon>
    </lineage>
</organism>
<dbReference type="InterPro" id="IPR011249">
    <property type="entry name" value="Metalloenz_LuxS/M16"/>
</dbReference>
<dbReference type="RefSeq" id="WP_344804758.1">
    <property type="nucleotide sequence ID" value="NZ_BAABAB010000016.1"/>
</dbReference>
<dbReference type="SUPFAM" id="SSF63411">
    <property type="entry name" value="LuxS/MPP-like metallohydrolase"/>
    <property type="match status" value="2"/>
</dbReference>
<evidence type="ECO:0000256" key="1">
    <source>
        <dbReference type="SAM" id="MobiDB-lite"/>
    </source>
</evidence>
<dbReference type="Pfam" id="PF05193">
    <property type="entry name" value="Peptidase_M16_C"/>
    <property type="match status" value="1"/>
</dbReference>
<feature type="compositionally biased region" description="Pro residues" evidence="1">
    <location>
        <begin position="1"/>
        <end position="18"/>
    </location>
</feature>
<dbReference type="PANTHER" id="PTHR11851">
    <property type="entry name" value="METALLOPROTEASE"/>
    <property type="match status" value="1"/>
</dbReference>
<gene>
    <name evidence="4" type="ORF">GCM10022236_24110</name>
</gene>
<proteinExistence type="predicted"/>
<evidence type="ECO:0000259" key="3">
    <source>
        <dbReference type="Pfam" id="PF05193"/>
    </source>
</evidence>
<feature type="domain" description="Peptidase M16 C-terminal" evidence="3">
    <location>
        <begin position="188"/>
        <end position="358"/>
    </location>
</feature>
<feature type="domain" description="Peptidase M16 N-terminal" evidence="2">
    <location>
        <begin position="38"/>
        <end position="165"/>
    </location>
</feature>
<dbReference type="Gene3D" id="3.30.830.10">
    <property type="entry name" value="Metalloenzyme, LuxS/M16 peptidase-like"/>
    <property type="match status" value="2"/>
</dbReference>
<evidence type="ECO:0000313" key="4">
    <source>
        <dbReference type="EMBL" id="GAA3621035.1"/>
    </source>
</evidence>
<keyword evidence="5" id="KW-1185">Reference proteome</keyword>
<accession>A0ABP6ZVU9</accession>
<dbReference type="PANTHER" id="PTHR11851:SF224">
    <property type="entry name" value="PROCESSING PROTEASE"/>
    <property type="match status" value="1"/>
</dbReference>
<dbReference type="Pfam" id="PF00675">
    <property type="entry name" value="Peptidase_M16"/>
    <property type="match status" value="1"/>
</dbReference>
<name>A0ABP6ZVU9_9ACTN</name>
<dbReference type="InterPro" id="IPR011765">
    <property type="entry name" value="Pept_M16_N"/>
</dbReference>
<comment type="caution">
    <text evidence="4">The sequence shown here is derived from an EMBL/GenBank/DDBJ whole genome shotgun (WGS) entry which is preliminary data.</text>
</comment>
<evidence type="ECO:0000313" key="5">
    <source>
        <dbReference type="Proteomes" id="UP001501490"/>
    </source>
</evidence>
<dbReference type="InterPro" id="IPR007863">
    <property type="entry name" value="Peptidase_M16_C"/>
</dbReference>
<evidence type="ECO:0000259" key="2">
    <source>
        <dbReference type="Pfam" id="PF00675"/>
    </source>
</evidence>
<feature type="region of interest" description="Disordered" evidence="1">
    <location>
        <begin position="1"/>
        <end position="22"/>
    </location>
</feature>
<reference evidence="5" key="1">
    <citation type="journal article" date="2019" name="Int. J. Syst. Evol. Microbiol.">
        <title>The Global Catalogue of Microorganisms (GCM) 10K type strain sequencing project: providing services to taxonomists for standard genome sequencing and annotation.</title>
        <authorList>
            <consortium name="The Broad Institute Genomics Platform"/>
            <consortium name="The Broad Institute Genome Sequencing Center for Infectious Disease"/>
            <person name="Wu L."/>
            <person name="Ma J."/>
        </authorList>
    </citation>
    <scope>NUCLEOTIDE SEQUENCE [LARGE SCALE GENOMIC DNA]</scope>
    <source>
        <strain evidence="5">JCM 16929</strain>
    </source>
</reference>
<protein>
    <submittedName>
        <fullName evidence="4">Pitrilysin family protein</fullName>
    </submittedName>
</protein>
<dbReference type="InterPro" id="IPR050361">
    <property type="entry name" value="MPP/UQCRC_Complex"/>
</dbReference>
<dbReference type="Proteomes" id="UP001501490">
    <property type="component" value="Unassembled WGS sequence"/>
</dbReference>
<sequence length="447" mass="47578">MSSFPSRPPVSPPGPWSFPTPTRHQLSNGLELVVYRLPGQQVVSGHLVLELGLENEERPYEGVATITSRVLDEGTAAHPGEEFAEVLETEGAGFGIDVSLAGIQAVLDVPVTRLDAALPLFAEAVTSPALGESDVRRHVTLRLAEIEQAQANSSQLASMAFREAVFDPAFRASRMTAGEPDTVGEVGVDQVRAFHTERFGPRDATLIMAGDFRTDPVELAERSFGGWQVPGQLAGRREQPAAALRRAVLLDRPGSVQADVRLGGFGVDRTHRLWADVTVASYAVGGAFLSRLNAVLREEKGYTYGVRFGFSPMRSGGTYALQGSFRTDVVADAIATARDLLDVSARPITDGEVADAINYFVGVSPLRYATADGVADQAAVQALMGLDDDWVDRNLAALAAVTAPAATEAYGELVHLDDLTLVVVGDAEKLAEPLSASGFADLEVRAI</sequence>